<dbReference type="CDD" id="cd02869">
    <property type="entry name" value="PseudoU_synth_RluA_like"/>
    <property type="match status" value="1"/>
</dbReference>
<protein>
    <recommendedName>
        <fullName evidence="2">RNA pseudouridylate synthase</fullName>
    </recommendedName>
    <alternativeName>
        <fullName evidence="3">RNA-uridine isomerase</fullName>
    </alternativeName>
</protein>
<evidence type="ECO:0000259" key="4">
    <source>
        <dbReference type="Pfam" id="PF00849"/>
    </source>
</evidence>
<dbReference type="Proteomes" id="UP000199227">
    <property type="component" value="Unassembled WGS sequence"/>
</dbReference>
<dbReference type="GO" id="GO:0003723">
    <property type="term" value="F:RNA binding"/>
    <property type="evidence" value="ECO:0007669"/>
    <property type="project" value="InterPro"/>
</dbReference>
<dbReference type="GO" id="GO:0009982">
    <property type="term" value="F:pseudouridine synthase activity"/>
    <property type="evidence" value="ECO:0007669"/>
    <property type="project" value="InterPro"/>
</dbReference>
<evidence type="ECO:0000256" key="1">
    <source>
        <dbReference type="ARBA" id="ARBA00010876"/>
    </source>
</evidence>
<dbReference type="AlphaFoldDB" id="A0A1I5LJ96"/>
<feature type="domain" description="Pseudouridine synthase RsuA/RluA-like" evidence="4">
    <location>
        <begin position="81"/>
        <end position="226"/>
    </location>
</feature>
<dbReference type="OrthoDB" id="128480at2"/>
<dbReference type="Gene3D" id="3.30.2350.10">
    <property type="entry name" value="Pseudouridine synthase"/>
    <property type="match status" value="1"/>
</dbReference>
<sequence length="311" mass="36167">MGFIKRYYYVEEPIPAFLFLMKQLGVSQGQSQRIITTGRLFVNGKVWERSGHKIQGHVEVKMFVPQSKGVEPIFTTPDFGLFDKPSGVLVHPRTRFTNYSLLDDIRHVYGKDANAIHRIDKETSGLLLVSRNKESERRLKLMFESRNVKKSYLAWVRGKIDKPFKVNVPLKRNDDFSTIKLKVLVDPDGKDALTYFEPIEYDEIHDATLIQAFPHTGRQHQIRVHLFHVKHPIIGDPIYGVPTEIAIKYLDKEITEEERLYYMGAKRLLLHAQTLTFDYQGVSYNFNSKFDFESLKSLIVKPKNRFSFCLP</sequence>
<reference evidence="5 6" key="1">
    <citation type="submission" date="2016-10" db="EMBL/GenBank/DDBJ databases">
        <authorList>
            <person name="de Groot N.N."/>
        </authorList>
    </citation>
    <scope>NUCLEOTIDE SEQUENCE [LARGE SCALE GENOMIC DNA]</scope>
    <source>
        <strain evidence="5 6">EP1-55-1</strain>
    </source>
</reference>
<dbReference type="GO" id="GO:0140098">
    <property type="term" value="F:catalytic activity, acting on RNA"/>
    <property type="evidence" value="ECO:0007669"/>
    <property type="project" value="UniProtKB-ARBA"/>
</dbReference>
<dbReference type="EMBL" id="FOXB01000003">
    <property type="protein sequence ID" value="SFO97265.1"/>
    <property type="molecule type" value="Genomic_DNA"/>
</dbReference>
<name>A0A1I5LJ96_9BACT</name>
<proteinExistence type="inferred from homology"/>
<evidence type="ECO:0000313" key="5">
    <source>
        <dbReference type="EMBL" id="SFO97265.1"/>
    </source>
</evidence>
<dbReference type="PANTHER" id="PTHR21600:SF87">
    <property type="entry name" value="RNA PSEUDOURIDYLATE SYNTHASE DOMAIN-CONTAINING PROTEIN 1"/>
    <property type="match status" value="1"/>
</dbReference>
<dbReference type="STRING" id="223786.SAMN05216234_10354"/>
<dbReference type="Pfam" id="PF00849">
    <property type="entry name" value="PseudoU_synth_2"/>
    <property type="match status" value="1"/>
</dbReference>
<dbReference type="GO" id="GO:0000455">
    <property type="term" value="P:enzyme-directed rRNA pseudouridine synthesis"/>
    <property type="evidence" value="ECO:0007669"/>
    <property type="project" value="TreeGrafter"/>
</dbReference>
<comment type="similarity">
    <text evidence="1">Belongs to the pseudouridine synthase RluA family.</text>
</comment>
<dbReference type="InterPro" id="IPR006224">
    <property type="entry name" value="PsdUridine_synth_RluA-like_CS"/>
</dbReference>
<dbReference type="PANTHER" id="PTHR21600">
    <property type="entry name" value="MITOCHONDRIAL RNA PSEUDOURIDINE SYNTHASE"/>
    <property type="match status" value="1"/>
</dbReference>
<dbReference type="InterPro" id="IPR006145">
    <property type="entry name" value="PsdUridine_synth_RsuA/RluA"/>
</dbReference>
<evidence type="ECO:0000313" key="6">
    <source>
        <dbReference type="Proteomes" id="UP000199227"/>
    </source>
</evidence>
<organism evidence="5 6">
    <name type="scientific">Hydrogenimonas thermophila</name>
    <dbReference type="NCBI Taxonomy" id="223786"/>
    <lineage>
        <taxon>Bacteria</taxon>
        <taxon>Pseudomonadati</taxon>
        <taxon>Campylobacterota</taxon>
        <taxon>Epsilonproteobacteria</taxon>
        <taxon>Campylobacterales</taxon>
        <taxon>Hydrogenimonadaceae</taxon>
        <taxon>Hydrogenimonas</taxon>
    </lineage>
</organism>
<evidence type="ECO:0000256" key="3">
    <source>
        <dbReference type="ARBA" id="ARBA00033164"/>
    </source>
</evidence>
<dbReference type="InterPro" id="IPR050188">
    <property type="entry name" value="RluA_PseudoU_synthase"/>
</dbReference>
<dbReference type="RefSeq" id="WP_092910451.1">
    <property type="nucleotide sequence ID" value="NZ_FOXB01000003.1"/>
</dbReference>
<dbReference type="InterPro" id="IPR020103">
    <property type="entry name" value="PsdUridine_synth_cat_dom_sf"/>
</dbReference>
<keyword evidence="6" id="KW-1185">Reference proteome</keyword>
<accession>A0A1I5LJ96</accession>
<gene>
    <name evidence="5" type="ORF">SAMN05216234_10354</name>
</gene>
<dbReference type="SUPFAM" id="SSF55120">
    <property type="entry name" value="Pseudouridine synthase"/>
    <property type="match status" value="1"/>
</dbReference>
<dbReference type="PROSITE" id="PS01129">
    <property type="entry name" value="PSI_RLU"/>
    <property type="match status" value="1"/>
</dbReference>
<evidence type="ECO:0000256" key="2">
    <source>
        <dbReference type="ARBA" id="ARBA00031870"/>
    </source>
</evidence>